<name>A0A3P1TC17_9ACTN</name>
<dbReference type="AlphaFoldDB" id="A0A3P1TC17"/>
<evidence type="ECO:0000313" key="3">
    <source>
        <dbReference type="Proteomes" id="UP000280819"/>
    </source>
</evidence>
<gene>
    <name evidence="2" type="ORF">EII34_00055</name>
</gene>
<dbReference type="Proteomes" id="UP000280819">
    <property type="component" value="Unassembled WGS sequence"/>
</dbReference>
<accession>A0A3P1TC17</accession>
<proteinExistence type="predicted"/>
<dbReference type="RefSeq" id="WP_124841550.1">
    <property type="nucleotide sequence ID" value="NZ_RQZG01000001.1"/>
</dbReference>
<protein>
    <submittedName>
        <fullName evidence="2">Polyphosphate polymerase domain-containing protein</fullName>
    </submittedName>
</protein>
<dbReference type="CDD" id="cd07750">
    <property type="entry name" value="PolyPPase_VTC_like"/>
    <property type="match status" value="1"/>
</dbReference>
<dbReference type="EMBL" id="RQZG01000001">
    <property type="protein sequence ID" value="RRD06939.1"/>
    <property type="molecule type" value="Genomic_DNA"/>
</dbReference>
<evidence type="ECO:0000259" key="1">
    <source>
        <dbReference type="Pfam" id="PF09359"/>
    </source>
</evidence>
<dbReference type="OrthoDB" id="148766at2"/>
<dbReference type="Pfam" id="PF09359">
    <property type="entry name" value="VTC"/>
    <property type="match status" value="1"/>
</dbReference>
<dbReference type="GO" id="GO:0006799">
    <property type="term" value="P:polyphosphate biosynthetic process"/>
    <property type="evidence" value="ECO:0007669"/>
    <property type="project" value="UniProtKB-ARBA"/>
</dbReference>
<comment type="caution">
    <text evidence="2">The sequence shown here is derived from an EMBL/GenBank/DDBJ whole genome shotgun (WGS) entry which is preliminary data.</text>
</comment>
<evidence type="ECO:0000313" key="2">
    <source>
        <dbReference type="EMBL" id="RRD06939.1"/>
    </source>
</evidence>
<reference evidence="2 3" key="1">
    <citation type="submission" date="2018-11" db="EMBL/GenBank/DDBJ databases">
        <title>Genomes From Bacteria Associated with the Canine Oral Cavity: a Test Case for Automated Genome-Based Taxonomic Assignment.</title>
        <authorList>
            <person name="Coil D.A."/>
            <person name="Jospin G."/>
            <person name="Darling A.E."/>
            <person name="Wallis C."/>
            <person name="Davis I.J."/>
            <person name="Harris S."/>
            <person name="Eisen J.A."/>
            <person name="Holcombe L.J."/>
            <person name="O'Flynn C."/>
        </authorList>
    </citation>
    <scope>NUCLEOTIDE SEQUENCE [LARGE SCALE GENOMIC DNA]</scope>
    <source>
        <strain evidence="2 3">OH887_COT-365</strain>
    </source>
</reference>
<organism evidence="2 3">
    <name type="scientific">Arachnia propionica</name>
    <dbReference type="NCBI Taxonomy" id="1750"/>
    <lineage>
        <taxon>Bacteria</taxon>
        <taxon>Bacillati</taxon>
        <taxon>Actinomycetota</taxon>
        <taxon>Actinomycetes</taxon>
        <taxon>Propionibacteriales</taxon>
        <taxon>Propionibacteriaceae</taxon>
        <taxon>Arachnia</taxon>
    </lineage>
</organism>
<sequence length="245" mass="27449">MRLDALAPVSLTELNSTSQLLDRVDRKYPLALSAVHPLIELLPARTRVLEIDGRQSFHYSTVYFDTPARDSYLLAARGRPTRFKVRLRHYCDSGEVFLEVKTSHRGRTIKRRLPHVGDSLHSLAPGQFDFISSCLTAGGVHGIRPSWLRPSLGTSYTRTTLLSPDGATRITLDQDLTWVGAGQVLHRPELSIIETKSASSPGAMDRLLWRAGHRQGRISKYATGLAALHPELPTNRWHSTLTRHF</sequence>
<dbReference type="InterPro" id="IPR042267">
    <property type="entry name" value="VTC_sf"/>
</dbReference>
<dbReference type="InterPro" id="IPR018966">
    <property type="entry name" value="VTC_domain"/>
</dbReference>
<dbReference type="Gene3D" id="3.20.100.30">
    <property type="entry name" value="VTC, catalytic tunnel domain"/>
    <property type="match status" value="1"/>
</dbReference>
<feature type="domain" description="VTC" evidence="1">
    <location>
        <begin position="23"/>
        <end position="229"/>
    </location>
</feature>